<dbReference type="InterPro" id="IPR008030">
    <property type="entry name" value="NmrA-like"/>
</dbReference>
<name>A0A2V1DR89_9PLEO</name>
<protein>
    <submittedName>
        <fullName evidence="2">NAD(P)-binding protein</fullName>
    </submittedName>
</protein>
<evidence type="ECO:0000259" key="1">
    <source>
        <dbReference type="Pfam" id="PF05368"/>
    </source>
</evidence>
<keyword evidence="3" id="KW-1185">Reference proteome</keyword>
<dbReference type="OrthoDB" id="419598at2759"/>
<gene>
    <name evidence="2" type="ORF">DM02DRAFT_614734</name>
</gene>
<dbReference type="Pfam" id="PF05368">
    <property type="entry name" value="NmrA"/>
    <property type="match status" value="1"/>
</dbReference>
<reference evidence="2 3" key="1">
    <citation type="journal article" date="2018" name="Sci. Rep.">
        <title>Comparative genomics provides insights into the lifestyle and reveals functional heterogeneity of dark septate endophytic fungi.</title>
        <authorList>
            <person name="Knapp D.G."/>
            <person name="Nemeth J.B."/>
            <person name="Barry K."/>
            <person name="Hainaut M."/>
            <person name="Henrissat B."/>
            <person name="Johnson J."/>
            <person name="Kuo A."/>
            <person name="Lim J.H.P."/>
            <person name="Lipzen A."/>
            <person name="Nolan M."/>
            <person name="Ohm R.A."/>
            <person name="Tamas L."/>
            <person name="Grigoriev I.V."/>
            <person name="Spatafora J.W."/>
            <person name="Nagy L.G."/>
            <person name="Kovacs G.M."/>
        </authorList>
    </citation>
    <scope>NUCLEOTIDE SEQUENCE [LARGE SCALE GENOMIC DNA]</scope>
    <source>
        <strain evidence="2 3">DSE2036</strain>
    </source>
</reference>
<evidence type="ECO:0000313" key="2">
    <source>
        <dbReference type="EMBL" id="PVH99829.1"/>
    </source>
</evidence>
<dbReference type="Proteomes" id="UP000244855">
    <property type="component" value="Unassembled WGS sequence"/>
</dbReference>
<accession>A0A2V1DR89</accession>
<organism evidence="2 3">
    <name type="scientific">Periconia macrospinosa</name>
    <dbReference type="NCBI Taxonomy" id="97972"/>
    <lineage>
        <taxon>Eukaryota</taxon>
        <taxon>Fungi</taxon>
        <taxon>Dikarya</taxon>
        <taxon>Ascomycota</taxon>
        <taxon>Pezizomycotina</taxon>
        <taxon>Dothideomycetes</taxon>
        <taxon>Pleosporomycetidae</taxon>
        <taxon>Pleosporales</taxon>
        <taxon>Massarineae</taxon>
        <taxon>Periconiaceae</taxon>
        <taxon>Periconia</taxon>
    </lineage>
</organism>
<dbReference type="SUPFAM" id="SSF51735">
    <property type="entry name" value="NAD(P)-binding Rossmann-fold domains"/>
    <property type="match status" value="1"/>
</dbReference>
<dbReference type="Gene3D" id="3.40.50.720">
    <property type="entry name" value="NAD(P)-binding Rossmann-like Domain"/>
    <property type="match status" value="1"/>
</dbReference>
<dbReference type="InterPro" id="IPR051604">
    <property type="entry name" value="Ergot_Alk_Oxidoreductase"/>
</dbReference>
<sequence>MASVLIFGPTGQVGSVAAATATSLNAKVTLAMRDTSKPIPSLPDSSNYAKVQADLTDPTSVANAVKASGATRAFVYLAQRDPASMRAVAQALKDAGITFVVFLSSQTIPHDKALKEVEAENFIPYLHAQYEAALDDVFGEENYVAIRPGAFVSNFRTEIDGVAAGKVSLVGADFKMDSVIPADIGRVAGSVLVEGPKNGQKKVYVYGPQILSMEDSLKRIGSVLGREIEVQNVPAESVDKSKVPPPVKYRLDRLAEEREGKGWKERFWKYEEGVKNVELYTGKPATTLEEWVAENKAIFGA</sequence>
<feature type="domain" description="NmrA-like" evidence="1">
    <location>
        <begin position="3"/>
        <end position="291"/>
    </location>
</feature>
<dbReference type="STRING" id="97972.A0A2V1DR89"/>
<dbReference type="EMBL" id="KZ805384">
    <property type="protein sequence ID" value="PVH99829.1"/>
    <property type="molecule type" value="Genomic_DNA"/>
</dbReference>
<proteinExistence type="predicted"/>
<dbReference type="AlphaFoldDB" id="A0A2V1DR89"/>
<dbReference type="PANTHER" id="PTHR43162">
    <property type="match status" value="1"/>
</dbReference>
<dbReference type="PANTHER" id="PTHR43162:SF1">
    <property type="entry name" value="PRESTALK A DIFFERENTIATION PROTEIN A"/>
    <property type="match status" value="1"/>
</dbReference>
<dbReference type="InterPro" id="IPR036291">
    <property type="entry name" value="NAD(P)-bd_dom_sf"/>
</dbReference>
<evidence type="ECO:0000313" key="3">
    <source>
        <dbReference type="Proteomes" id="UP000244855"/>
    </source>
</evidence>